<dbReference type="Gene3D" id="3.20.20.80">
    <property type="entry name" value="Glycosidases"/>
    <property type="match status" value="1"/>
</dbReference>
<reference evidence="2" key="1">
    <citation type="submission" date="2013-08" db="EMBL/GenBank/DDBJ databases">
        <authorList>
            <person name="Mendez C."/>
            <person name="Richter M."/>
            <person name="Ferrer M."/>
            <person name="Sanchez J."/>
        </authorList>
    </citation>
    <scope>NUCLEOTIDE SEQUENCE</scope>
</reference>
<dbReference type="Pfam" id="PF22848">
    <property type="entry name" value="ASD1_dom"/>
    <property type="match status" value="1"/>
</dbReference>
<dbReference type="InterPro" id="IPR017853">
    <property type="entry name" value="GH"/>
</dbReference>
<sequence>YESSDGLGLLEFLEWCHDLHMQPVLAVYAGYALDGMHIRPGPQLQPYVKDALEEIQYITGPITTKWGAVRA</sequence>
<dbReference type="GO" id="GO:0046556">
    <property type="term" value="F:alpha-L-arabinofuranosidase activity"/>
    <property type="evidence" value="ECO:0007669"/>
    <property type="project" value="TreeGrafter"/>
</dbReference>
<dbReference type="InterPro" id="IPR051563">
    <property type="entry name" value="Glycosyl_Hydrolase_51"/>
</dbReference>
<proteinExistence type="predicted"/>
<name>T1BUV6_9ZZZZ</name>
<feature type="non-terminal residue" evidence="2">
    <location>
        <position position="1"/>
    </location>
</feature>
<protein>
    <submittedName>
        <fullName evidence="2">Glycoside hydrolase family 51</fullName>
    </submittedName>
</protein>
<comment type="caution">
    <text evidence="2">The sequence shown here is derived from an EMBL/GenBank/DDBJ whole genome shotgun (WGS) entry which is preliminary data.</text>
</comment>
<dbReference type="PANTHER" id="PTHR31776:SF0">
    <property type="entry name" value="ALPHA-L-ARABINOFURANOSIDASE 1"/>
    <property type="match status" value="1"/>
</dbReference>
<dbReference type="InterPro" id="IPR055235">
    <property type="entry name" value="ASD1_cat"/>
</dbReference>
<dbReference type="PANTHER" id="PTHR31776">
    <property type="entry name" value="ALPHA-L-ARABINOFURANOSIDASE 1"/>
    <property type="match status" value="1"/>
</dbReference>
<evidence type="ECO:0000313" key="2">
    <source>
        <dbReference type="EMBL" id="EQD56949.1"/>
    </source>
</evidence>
<gene>
    <name evidence="2" type="ORF">B1A_11334</name>
</gene>
<organism evidence="2">
    <name type="scientific">mine drainage metagenome</name>
    <dbReference type="NCBI Taxonomy" id="410659"/>
    <lineage>
        <taxon>unclassified sequences</taxon>
        <taxon>metagenomes</taxon>
        <taxon>ecological metagenomes</taxon>
    </lineage>
</organism>
<dbReference type="AlphaFoldDB" id="T1BUV6"/>
<keyword evidence="2" id="KW-0378">Hydrolase</keyword>
<feature type="non-terminal residue" evidence="2">
    <location>
        <position position="71"/>
    </location>
</feature>
<dbReference type="EMBL" id="AUZX01008094">
    <property type="protein sequence ID" value="EQD56949.1"/>
    <property type="molecule type" value="Genomic_DNA"/>
</dbReference>
<feature type="domain" description="Alpha-L-arabinofuranosidase 1 catalytic" evidence="1">
    <location>
        <begin position="2"/>
        <end position="71"/>
    </location>
</feature>
<accession>T1BUV6</accession>
<dbReference type="SUPFAM" id="SSF51445">
    <property type="entry name" value="(Trans)glycosidases"/>
    <property type="match status" value="1"/>
</dbReference>
<reference evidence="2" key="2">
    <citation type="journal article" date="2014" name="ISME J.">
        <title>Microbial stratification in low pH oxic and suboxic macroscopic growths along an acid mine drainage.</title>
        <authorList>
            <person name="Mendez-Garcia C."/>
            <person name="Mesa V."/>
            <person name="Sprenger R.R."/>
            <person name="Richter M."/>
            <person name="Diez M.S."/>
            <person name="Solano J."/>
            <person name="Bargiela R."/>
            <person name="Golyshina O.V."/>
            <person name="Manteca A."/>
            <person name="Ramos J.L."/>
            <person name="Gallego J.R."/>
            <person name="Llorente I."/>
            <person name="Martins Dos Santos V.A."/>
            <person name="Jensen O.N."/>
            <person name="Pelaez A.I."/>
            <person name="Sanchez J."/>
            <person name="Ferrer M."/>
        </authorList>
    </citation>
    <scope>NUCLEOTIDE SEQUENCE</scope>
</reference>
<evidence type="ECO:0000259" key="1">
    <source>
        <dbReference type="Pfam" id="PF22848"/>
    </source>
</evidence>